<feature type="signal peptide" evidence="1">
    <location>
        <begin position="1"/>
        <end position="19"/>
    </location>
</feature>
<dbReference type="Gene3D" id="2.60.40.10">
    <property type="entry name" value="Immunoglobulins"/>
    <property type="match status" value="1"/>
</dbReference>
<comment type="caution">
    <text evidence="2">The sequence shown here is derived from an EMBL/GenBank/DDBJ whole genome shotgun (WGS) entry which is preliminary data.</text>
</comment>
<organism evidence="2 3">
    <name type="scientific">Saccharicrinis fermentans DSM 9555 = JCM 21142</name>
    <dbReference type="NCBI Taxonomy" id="869213"/>
    <lineage>
        <taxon>Bacteria</taxon>
        <taxon>Pseudomonadati</taxon>
        <taxon>Bacteroidota</taxon>
        <taxon>Bacteroidia</taxon>
        <taxon>Marinilabiliales</taxon>
        <taxon>Marinilabiliaceae</taxon>
        <taxon>Saccharicrinis</taxon>
    </lineage>
</organism>
<dbReference type="SUPFAM" id="SSF50969">
    <property type="entry name" value="YVTN repeat-like/Quinoprotein amine dehydrogenase"/>
    <property type="match status" value="1"/>
</dbReference>
<dbReference type="Proteomes" id="UP000019402">
    <property type="component" value="Unassembled WGS sequence"/>
</dbReference>
<sequence>MKCKILLISLCFLSLFSCTKDELRTLHDPDRIYVNVSYNNEPIEGAYVFVEPEKEVVTTNNLGIAVLNGSFDLADTVYAYNPLYGGAQAKVEKNDGTNYLNLQLRSSVLPDNVPVVQVVEPKDCDVFLPSETVSFNIDGTNVENNQDLKISITSSIDGVLFEGTLSEEGMLDISENDLSLGLHTLQINVTNTNGIKYSKVLRIQYGTPEKIQLLKAERRYGCVALSWEPSLSDDFKSYDIYISSDSQGEIGLKRIAQIEDRNCITYTDLFPPFKDEVYYSVRVRNYLELYSISNLIKVEQPNGEIIDLVPDDAFVTKNQKGLILWGKNEGKLLKYDLEELTIEFEKDLPSDIVAIDVDQEEDGNIYAVDGVGKIYVYSSQDLSLLKEISYNLSTFDIMYMGNDKVMLNSNYYSVWGESSHVVDLTNGNVVSKTGENSKLEFRKIPGENAAISITTNLMPAGMAYYEWDDDGEITISKNDSQHGSYPLSSEIFAISDLGSYCITHYNGVIYAADDKMTYLGELKDYGNLYYNYGSYCIKEAKDAIYGITYGYETGYDDIKLVKYSLSKMIQEEEYTMKGRPQYVLSTKDNIVIVSLFPENYRQVLVEFKEIK</sequence>
<evidence type="ECO:0000313" key="2">
    <source>
        <dbReference type="EMBL" id="GAF05440.1"/>
    </source>
</evidence>
<evidence type="ECO:0000256" key="1">
    <source>
        <dbReference type="SAM" id="SignalP"/>
    </source>
</evidence>
<dbReference type="PROSITE" id="PS51257">
    <property type="entry name" value="PROKAR_LIPOPROTEIN"/>
    <property type="match status" value="1"/>
</dbReference>
<accession>W7Y3J0</accession>
<evidence type="ECO:0008006" key="4">
    <source>
        <dbReference type="Google" id="ProtNLM"/>
    </source>
</evidence>
<dbReference type="RefSeq" id="WP_027471442.1">
    <property type="nucleotide sequence ID" value="NZ_BAMD01000087.1"/>
</dbReference>
<evidence type="ECO:0000313" key="3">
    <source>
        <dbReference type="Proteomes" id="UP000019402"/>
    </source>
</evidence>
<gene>
    <name evidence="2" type="ORF">JCM21142_104175</name>
</gene>
<dbReference type="EMBL" id="BAMD01000087">
    <property type="protein sequence ID" value="GAF05440.1"/>
    <property type="molecule type" value="Genomic_DNA"/>
</dbReference>
<dbReference type="STRING" id="869213.GCA_000517085_01671"/>
<keyword evidence="1" id="KW-0732">Signal</keyword>
<feature type="chain" id="PRO_5004906318" description="Fibronectin type-III domain-containing protein" evidence="1">
    <location>
        <begin position="20"/>
        <end position="611"/>
    </location>
</feature>
<dbReference type="OrthoDB" id="1401957at2"/>
<keyword evidence="3" id="KW-1185">Reference proteome</keyword>
<name>W7Y3J0_9BACT</name>
<dbReference type="AlphaFoldDB" id="W7Y3J0"/>
<reference evidence="2 3" key="1">
    <citation type="journal article" date="2014" name="Genome Announc.">
        <title>Draft Genome Sequence of Cytophaga fermentans JCM 21142T, a Facultative Anaerobe Isolated from Marine Mud.</title>
        <authorList>
            <person name="Starns D."/>
            <person name="Oshima K."/>
            <person name="Suda W."/>
            <person name="Iino T."/>
            <person name="Yuki M."/>
            <person name="Inoue J."/>
            <person name="Kitamura K."/>
            <person name="Iida T."/>
            <person name="Darby A."/>
            <person name="Hattori M."/>
            <person name="Ohkuma M."/>
        </authorList>
    </citation>
    <scope>NUCLEOTIDE SEQUENCE [LARGE SCALE GENOMIC DNA]</scope>
    <source>
        <strain evidence="2 3">JCM 21142</strain>
    </source>
</reference>
<dbReference type="InterPro" id="IPR013783">
    <property type="entry name" value="Ig-like_fold"/>
</dbReference>
<dbReference type="InterPro" id="IPR011044">
    <property type="entry name" value="Quino_amine_DH_bsu"/>
</dbReference>
<proteinExistence type="predicted"/>
<protein>
    <recommendedName>
        <fullName evidence="4">Fibronectin type-III domain-containing protein</fullName>
    </recommendedName>
</protein>